<proteinExistence type="predicted"/>
<sequence>MPTPKVKVAIIGAGPAGLLLARMLYLKQIDVTVFEAEASPHDRTQGGTLDLHPKTGLAALKAAGLDEEVRRVARFESSSLTITDKYNQSYFQLPSVLADSPEIDRVELRGLLLRSIPAELVRWDHRFRGMVVDEESGKAEVHFENGVVEEGVDLVVGADGAWSRVREGLVSLSTQQQLPVKPEYSGLAGYNMSIPNARERAPGCCDLIQGGNLFAFSDGKSIMGQEMGDGSIHVSVWGQRSEDWVREKRRQTSPPSREEMVEEYAGWSDELLDLIRLSEGNIRINAFYMLPVGFKWSHVPGVTLIGDAAHLMTPVAGEGVNIALDDAMRLAEAITVSSSNPASALDDRIASYETEMFQRAVKAQKLTQKMMQCMYFTEGAPRTGIENWVIARAAHDCHPVAEPIVRPFLKAGVYSFYFVFKRFVRS</sequence>
<name>A0A319F090_ASPSB</name>
<evidence type="ECO:0000313" key="6">
    <source>
        <dbReference type="EMBL" id="PYI08369.1"/>
    </source>
</evidence>
<keyword evidence="1" id="KW-0285">Flavoprotein</keyword>
<dbReference type="PRINTS" id="PR00420">
    <property type="entry name" value="RNGMNOXGNASE"/>
</dbReference>
<keyword evidence="7" id="KW-1185">Reference proteome</keyword>
<keyword evidence="3" id="KW-0560">Oxidoreductase</keyword>
<reference evidence="6 7" key="1">
    <citation type="submission" date="2018-02" db="EMBL/GenBank/DDBJ databases">
        <title>The genomes of Aspergillus section Nigri reveals drivers in fungal speciation.</title>
        <authorList>
            <consortium name="DOE Joint Genome Institute"/>
            <person name="Vesth T.C."/>
            <person name="Nybo J."/>
            <person name="Theobald S."/>
            <person name="Brandl J."/>
            <person name="Frisvad J.C."/>
            <person name="Nielsen K.F."/>
            <person name="Lyhne E.K."/>
            <person name="Kogle M.E."/>
            <person name="Kuo A."/>
            <person name="Riley R."/>
            <person name="Clum A."/>
            <person name="Nolan M."/>
            <person name="Lipzen A."/>
            <person name="Salamov A."/>
            <person name="Henrissat B."/>
            <person name="Wiebenga A."/>
            <person name="De vries R.P."/>
            <person name="Grigoriev I.V."/>
            <person name="Mortensen U.H."/>
            <person name="Andersen M.R."/>
            <person name="Baker S.E."/>
        </authorList>
    </citation>
    <scope>NUCLEOTIDE SEQUENCE [LARGE SCALE GENOMIC DNA]</scope>
    <source>
        <strain evidence="6 7">CBS 121057</strain>
    </source>
</reference>
<evidence type="ECO:0000256" key="4">
    <source>
        <dbReference type="ARBA" id="ARBA00023033"/>
    </source>
</evidence>
<protein>
    <submittedName>
        <fullName evidence="6">Putative oligopeptide transporter</fullName>
    </submittedName>
</protein>
<dbReference type="VEuPathDB" id="FungiDB:BO78DRAFT_395735"/>
<dbReference type="GO" id="GO:0071949">
    <property type="term" value="F:FAD binding"/>
    <property type="evidence" value="ECO:0007669"/>
    <property type="project" value="InterPro"/>
</dbReference>
<feature type="domain" description="FAD-binding" evidence="5">
    <location>
        <begin position="5"/>
        <end position="362"/>
    </location>
</feature>
<organism evidence="6 7">
    <name type="scientific">Aspergillus sclerotiicarbonarius (strain CBS 121057 / IBT 28362)</name>
    <dbReference type="NCBI Taxonomy" id="1448318"/>
    <lineage>
        <taxon>Eukaryota</taxon>
        <taxon>Fungi</taxon>
        <taxon>Dikarya</taxon>
        <taxon>Ascomycota</taxon>
        <taxon>Pezizomycotina</taxon>
        <taxon>Eurotiomycetes</taxon>
        <taxon>Eurotiomycetidae</taxon>
        <taxon>Eurotiales</taxon>
        <taxon>Aspergillaceae</taxon>
        <taxon>Aspergillus</taxon>
        <taxon>Aspergillus subgen. Circumdati</taxon>
    </lineage>
</organism>
<accession>A0A319F090</accession>
<evidence type="ECO:0000259" key="5">
    <source>
        <dbReference type="Pfam" id="PF01494"/>
    </source>
</evidence>
<evidence type="ECO:0000256" key="1">
    <source>
        <dbReference type="ARBA" id="ARBA00022630"/>
    </source>
</evidence>
<dbReference type="PANTHER" id="PTHR46972:SF1">
    <property type="entry name" value="FAD DEPENDENT OXIDOREDUCTASE DOMAIN-CONTAINING PROTEIN"/>
    <property type="match status" value="1"/>
</dbReference>
<dbReference type="SUPFAM" id="SSF51905">
    <property type="entry name" value="FAD/NAD(P)-binding domain"/>
    <property type="match status" value="1"/>
</dbReference>
<dbReference type="STRING" id="1448318.A0A319F090"/>
<keyword evidence="2" id="KW-0274">FAD</keyword>
<dbReference type="Proteomes" id="UP000248423">
    <property type="component" value="Unassembled WGS sequence"/>
</dbReference>
<evidence type="ECO:0000256" key="2">
    <source>
        <dbReference type="ARBA" id="ARBA00022827"/>
    </source>
</evidence>
<dbReference type="AlphaFoldDB" id="A0A319F090"/>
<dbReference type="OrthoDB" id="655030at2759"/>
<dbReference type="EMBL" id="KZ826335">
    <property type="protein sequence ID" value="PYI08369.1"/>
    <property type="molecule type" value="Genomic_DNA"/>
</dbReference>
<evidence type="ECO:0000313" key="7">
    <source>
        <dbReference type="Proteomes" id="UP000248423"/>
    </source>
</evidence>
<dbReference type="PANTHER" id="PTHR46972">
    <property type="entry name" value="MONOOXYGENASE ASQM-RELATED"/>
    <property type="match status" value="1"/>
</dbReference>
<keyword evidence="4" id="KW-0503">Monooxygenase</keyword>
<dbReference type="Gene3D" id="3.50.50.60">
    <property type="entry name" value="FAD/NAD(P)-binding domain"/>
    <property type="match status" value="1"/>
</dbReference>
<dbReference type="GO" id="GO:0004497">
    <property type="term" value="F:monooxygenase activity"/>
    <property type="evidence" value="ECO:0007669"/>
    <property type="project" value="UniProtKB-KW"/>
</dbReference>
<dbReference type="InterPro" id="IPR002938">
    <property type="entry name" value="FAD-bd"/>
</dbReference>
<gene>
    <name evidence="6" type="ORF">BO78DRAFT_395735</name>
</gene>
<dbReference type="InterPro" id="IPR036188">
    <property type="entry name" value="FAD/NAD-bd_sf"/>
</dbReference>
<dbReference type="Pfam" id="PF01494">
    <property type="entry name" value="FAD_binding_3"/>
    <property type="match status" value="1"/>
</dbReference>
<evidence type="ECO:0000256" key="3">
    <source>
        <dbReference type="ARBA" id="ARBA00023002"/>
    </source>
</evidence>